<evidence type="ECO:0000256" key="1">
    <source>
        <dbReference type="SAM" id="SignalP"/>
    </source>
</evidence>
<protein>
    <submittedName>
        <fullName evidence="2">Uncharacterized protein</fullName>
    </submittedName>
</protein>
<dbReference type="InterPro" id="IPR012334">
    <property type="entry name" value="Pectin_lyas_fold"/>
</dbReference>
<evidence type="ECO:0000313" key="3">
    <source>
        <dbReference type="Proteomes" id="UP000027442"/>
    </source>
</evidence>
<dbReference type="eggNOG" id="COG3291">
    <property type="taxonomic scope" value="Bacteria"/>
</dbReference>
<feature type="signal peptide" evidence="1">
    <location>
        <begin position="1"/>
        <end position="33"/>
    </location>
</feature>
<gene>
    <name evidence="2" type="ORF">HMPREF1991_02953</name>
</gene>
<dbReference type="PATRIC" id="fig|1122985.7.peg.3057"/>
<dbReference type="HOGENOM" id="CLU_253458_0_0_10"/>
<accession>A0A069QG36</accession>
<dbReference type="Gene3D" id="2.60.40.1290">
    <property type="match status" value="2"/>
</dbReference>
<keyword evidence="3" id="KW-1185">Reference proteome</keyword>
<dbReference type="InterPro" id="IPR011050">
    <property type="entry name" value="Pectin_lyase_fold/virulence"/>
</dbReference>
<dbReference type="SUPFAM" id="SSF51126">
    <property type="entry name" value="Pectin lyase-like"/>
    <property type="match status" value="1"/>
</dbReference>
<dbReference type="EMBL" id="JNGW01000128">
    <property type="protein sequence ID" value="KDR50999.1"/>
    <property type="molecule type" value="Genomic_DNA"/>
</dbReference>
<proteinExistence type="predicted"/>
<name>A0A069QG36_HOYLO</name>
<evidence type="ECO:0000313" key="2">
    <source>
        <dbReference type="EMBL" id="KDR50999.1"/>
    </source>
</evidence>
<dbReference type="Proteomes" id="UP000027442">
    <property type="component" value="Unassembled WGS sequence"/>
</dbReference>
<keyword evidence="1" id="KW-0732">Signal</keyword>
<organism evidence="2 3">
    <name type="scientific">Hoylesella loescheii DSM 19665 = JCM 12249 = ATCC 15930</name>
    <dbReference type="NCBI Taxonomy" id="1122985"/>
    <lineage>
        <taxon>Bacteria</taxon>
        <taxon>Pseudomonadati</taxon>
        <taxon>Bacteroidota</taxon>
        <taxon>Bacteroidia</taxon>
        <taxon>Bacteroidales</taxon>
        <taxon>Prevotellaceae</taxon>
        <taxon>Hoylesella</taxon>
    </lineage>
</organism>
<sequence length="1414" mass="152382">MKINTPINMKQYRLFVLLCALFVCALSPLLATAQNKEVRMELMPKTINVDETPIDFYDDGGPDGKTSSEFKDGKTSSVTFIPQVAGKKVQVDFKLVDIFEGTLYRQFIHVYDGTEAKADRLLATLHKGSTRIVKATNPQGALTVVFGSTASFTSNGFKAVVSLFTPQPMRFRDVTISHMQDAPLVAGDKAQPLLAFNVRTQETEPALTLNSLTVKASGPITGIQLYQSTSGTDLSTAHRIAEAKLVNGEAVLDVASTPALRSDDNFFWLGCDVADDAQNGNTISVSLARLVLSDGEHTLSTSQLTGERMVENTIFALEGTRQKRVNGELTFMSKKNTYNDNYEGGDKNRITTFTPAHEGHVIQIDFTKFDIMYSSRTDIGVRAKFIVYEGIGTKGRILWELTSPADKQRGPGQTLRSQSADGALTIMFNPNDSHHTAKGFSARVSEYRPKAMSLAGVDVRQASTEGVAPGAKRQSLLLVNLRTEGNLQPITLQNLQLDLKNSLPAITALQLFKQPNATPEAAPSGNPLAAIDQAALSQQQAIALSQPLSLAEGDNWLLLCADVANNAQAGKTLDAALIHVKTSLGETAVQQGDPAGERRVEYERSLTKGDNGRIELDENTTFTLYDDGGKDKNESKGFDGQITFVPKTPGTVIAIKPTVWGLAATDKLEVYFGTEKKTKPDLSFSRNDRFDKLLSTSPDGAITLRYTTGKYVGSEGFALEMSAIKPQPLAISAVKVMSVAPKNVFKGQTHIPLLHVVVSVSGEKGELELTQIRAPWQGTAAVDRAEIYATDLNTTFATNSRVGSSNSNEGLFPIGYTINKAGEYHFWLTTDVPTTAKVGETVSVSLVDITADNTTVLPQTTETASTSVAQGISGTINVGANATYTTIQGAVDALKAGMDGPVTISIESGKYNERVNIPQVPGMSHTNTLTLRAASGKRGDVHIYHDHFSKGGYDPDQMSNDYGVVTIDGADYTTLEALEISTEDPTYPGVVHLRNQSRNVTVDNCYIHAPQSTNIQQKVTLVNMYSKNVANANNDYFTLKRSLLEGGYTGVRLGGTGFVSLLAEMGGQVVGNVLRNQGAKAIYVAREIGAQVEDNIIENETSTHNDFNGIDIDASGSVQVMRNRIRLATKEYCTAIYVRNMSGTLASLATIANNAVWVKHADNAKRKFASKLLTLKGGSSALLIAHNTLCMEGNEKDVTVSILGAMGEGVQLTNNVLQNNGKGPVYQCLRKENLATLQLDHNNLYTNGNALADVKTPVTTLAAWMALSGEQYAYNNKVEFASDVLLQPMSEKGLRHGKRAGMVSTDILGKARNISTPLIGAYEHAWQSPPTGITTPSASADDIKLSVENGVLKLADVPQGAVVEVFSTSGILLSRHALPANADSLQVANLPQGVLVVRVTWTNGRWSKAIRSAF</sequence>
<reference evidence="2 3" key="1">
    <citation type="submission" date="2013-08" db="EMBL/GenBank/DDBJ databases">
        <authorList>
            <person name="Weinstock G."/>
            <person name="Sodergren E."/>
            <person name="Wylie T."/>
            <person name="Fulton L."/>
            <person name="Fulton R."/>
            <person name="Fronick C."/>
            <person name="O'Laughlin M."/>
            <person name="Godfrey J."/>
            <person name="Miner T."/>
            <person name="Herter B."/>
            <person name="Appelbaum E."/>
            <person name="Cordes M."/>
            <person name="Lek S."/>
            <person name="Wollam A."/>
            <person name="Pepin K.H."/>
            <person name="Palsikar V.B."/>
            <person name="Mitreva M."/>
            <person name="Wilson R.K."/>
        </authorList>
    </citation>
    <scope>NUCLEOTIDE SEQUENCE [LARGE SCALE GENOMIC DNA]</scope>
    <source>
        <strain evidence="2 3">ATCC 15930</strain>
    </source>
</reference>
<comment type="caution">
    <text evidence="2">The sequence shown here is derived from an EMBL/GenBank/DDBJ whole genome shotgun (WGS) entry which is preliminary data.</text>
</comment>
<dbReference type="Gene3D" id="2.160.20.10">
    <property type="entry name" value="Single-stranded right-handed beta-helix, Pectin lyase-like"/>
    <property type="match status" value="1"/>
</dbReference>
<feature type="chain" id="PRO_5001665242" evidence="1">
    <location>
        <begin position="34"/>
        <end position="1414"/>
    </location>
</feature>
<dbReference type="RefSeq" id="WP_018967105.1">
    <property type="nucleotide sequence ID" value="NZ_KB899213.1"/>
</dbReference>